<evidence type="ECO:0000256" key="9">
    <source>
        <dbReference type="SAM" id="MobiDB-lite"/>
    </source>
</evidence>
<protein>
    <recommendedName>
        <fullName evidence="13">DUF1640 domain-containing protein</fullName>
    </recommendedName>
</protein>
<reference evidence="11 12" key="1">
    <citation type="submission" date="2019-03" db="EMBL/GenBank/DDBJ databases">
        <title>Draft genome sequence of Xylaria hypoxylon DSM 108379, a ubiquitous saprotrophic-parasitic fungi on hardwood.</title>
        <authorList>
            <person name="Buettner E."/>
            <person name="Leonhardt S."/>
            <person name="Gebauer A.M."/>
            <person name="Liers C."/>
            <person name="Hofrichter M."/>
            <person name="Kellner H."/>
        </authorList>
    </citation>
    <scope>NUCLEOTIDE SEQUENCE [LARGE SCALE GENOMIC DNA]</scope>
    <source>
        <strain evidence="11 12">DSM 108379</strain>
    </source>
</reference>
<keyword evidence="3 10" id="KW-0812">Transmembrane</keyword>
<dbReference type="OrthoDB" id="889336at2759"/>
<dbReference type="AlphaFoldDB" id="A0A4Z0Z5H8"/>
<dbReference type="GO" id="GO:0005739">
    <property type="term" value="C:mitochondrion"/>
    <property type="evidence" value="ECO:0007669"/>
    <property type="project" value="UniProtKB-SubCell"/>
</dbReference>
<evidence type="ECO:0000256" key="7">
    <source>
        <dbReference type="ARBA" id="ARBA00023136"/>
    </source>
</evidence>
<evidence type="ECO:0000256" key="6">
    <source>
        <dbReference type="ARBA" id="ARBA00023128"/>
    </source>
</evidence>
<organism evidence="11 12">
    <name type="scientific">Xylaria hypoxylon</name>
    <dbReference type="NCBI Taxonomy" id="37992"/>
    <lineage>
        <taxon>Eukaryota</taxon>
        <taxon>Fungi</taxon>
        <taxon>Dikarya</taxon>
        <taxon>Ascomycota</taxon>
        <taxon>Pezizomycotina</taxon>
        <taxon>Sordariomycetes</taxon>
        <taxon>Xylariomycetidae</taxon>
        <taxon>Xylariales</taxon>
        <taxon>Xylariaceae</taxon>
        <taxon>Xylaria</taxon>
    </lineage>
</organism>
<evidence type="ECO:0000256" key="5">
    <source>
        <dbReference type="ARBA" id="ARBA00023054"/>
    </source>
</evidence>
<evidence type="ECO:0000256" key="2">
    <source>
        <dbReference type="ARBA" id="ARBA00004370"/>
    </source>
</evidence>
<keyword evidence="4 10" id="KW-1133">Transmembrane helix</keyword>
<dbReference type="InterPro" id="IPR024461">
    <property type="entry name" value="CCDC90-like"/>
</dbReference>
<keyword evidence="6" id="KW-0496">Mitochondrion</keyword>
<comment type="caution">
    <text evidence="11">The sequence shown here is derived from an EMBL/GenBank/DDBJ whole genome shotgun (WGS) entry which is preliminary data.</text>
</comment>
<feature type="coiled-coil region" evidence="8">
    <location>
        <begin position="246"/>
        <end position="273"/>
    </location>
</feature>
<sequence>MASVTGTALYSLPRFLLPRLSWAAPTGSTPSALRAAAFASVPQSAPQRPRTAAFHTARQSPRCAILKAHNEKSLIIQRHPSLRRSFHATAPRGRDHHFDTLKFVQQLQSEGFTEDQSVAMMKVLNDVIEERLAQPRSSPPLSHHHHHHHSLPTTEFLSQTNNPLSSIQNLTRTMVLREDAAKATYTQKVDFAKLRSELLSSDSTESNTTRSAHERLTNDITKLNSRLRDEIGRTQASVRLDLNLEKGRIREEASQQELKIKETETKIEQEVAALREKLEGVKFQTLQWLMGVCTGFAALLLGAWRLLM</sequence>
<feature type="region of interest" description="Disordered" evidence="9">
    <location>
        <begin position="136"/>
        <end position="160"/>
    </location>
</feature>
<comment type="subcellular location">
    <subcellularLocation>
        <location evidence="2">Membrane</location>
    </subcellularLocation>
    <subcellularLocation>
        <location evidence="1">Mitochondrion</location>
    </subcellularLocation>
</comment>
<evidence type="ECO:0000313" key="11">
    <source>
        <dbReference type="EMBL" id="TGJ86921.1"/>
    </source>
</evidence>
<evidence type="ECO:0000256" key="3">
    <source>
        <dbReference type="ARBA" id="ARBA00022692"/>
    </source>
</evidence>
<evidence type="ECO:0000256" key="4">
    <source>
        <dbReference type="ARBA" id="ARBA00022989"/>
    </source>
</evidence>
<evidence type="ECO:0000256" key="1">
    <source>
        <dbReference type="ARBA" id="ARBA00004173"/>
    </source>
</evidence>
<evidence type="ECO:0008006" key="13">
    <source>
        <dbReference type="Google" id="ProtNLM"/>
    </source>
</evidence>
<dbReference type="EMBL" id="SKBN01000020">
    <property type="protein sequence ID" value="TGJ86921.1"/>
    <property type="molecule type" value="Genomic_DNA"/>
</dbReference>
<keyword evidence="5 8" id="KW-0175">Coiled coil</keyword>
<dbReference type="GO" id="GO:0033617">
    <property type="term" value="P:mitochondrial respiratory chain complex IV assembly"/>
    <property type="evidence" value="ECO:0007669"/>
    <property type="project" value="TreeGrafter"/>
</dbReference>
<dbReference type="Gene3D" id="1.20.5.340">
    <property type="match status" value="1"/>
</dbReference>
<name>A0A4Z0Z5H8_9PEZI</name>
<feature type="transmembrane region" description="Helical" evidence="10">
    <location>
        <begin position="286"/>
        <end position="307"/>
    </location>
</feature>
<dbReference type="Pfam" id="PF07798">
    <property type="entry name" value="CCDC90-like"/>
    <property type="match status" value="2"/>
</dbReference>
<evidence type="ECO:0000256" key="8">
    <source>
        <dbReference type="SAM" id="Coils"/>
    </source>
</evidence>
<dbReference type="Proteomes" id="UP000297716">
    <property type="component" value="Unassembled WGS sequence"/>
</dbReference>
<evidence type="ECO:0000256" key="10">
    <source>
        <dbReference type="SAM" id="Phobius"/>
    </source>
</evidence>
<accession>A0A4Z0Z5H8</accession>
<gene>
    <name evidence="11" type="ORF">E0Z10_g1800</name>
</gene>
<dbReference type="STRING" id="37992.A0A4Z0Z5H8"/>
<keyword evidence="12" id="KW-1185">Reference proteome</keyword>
<keyword evidence="7 10" id="KW-0472">Membrane</keyword>
<evidence type="ECO:0000313" key="12">
    <source>
        <dbReference type="Proteomes" id="UP000297716"/>
    </source>
</evidence>
<proteinExistence type="predicted"/>
<dbReference type="PANTHER" id="PTHR14360">
    <property type="entry name" value="PROTEIN FMP32, MITOCHONDRIAL"/>
    <property type="match status" value="1"/>
</dbReference>
<dbReference type="PANTHER" id="PTHR14360:SF1">
    <property type="entry name" value="PROTEIN FMP32, MITOCHONDRIAL"/>
    <property type="match status" value="1"/>
</dbReference>
<dbReference type="GO" id="GO:0016020">
    <property type="term" value="C:membrane"/>
    <property type="evidence" value="ECO:0007669"/>
    <property type="project" value="UniProtKB-SubCell"/>
</dbReference>